<name>A0A1Z2SKD6_VIBGA</name>
<dbReference type="RefSeq" id="WP_088134826.1">
    <property type="nucleotide sequence ID" value="NZ_CP018836.1"/>
</dbReference>
<evidence type="ECO:0000313" key="1">
    <source>
        <dbReference type="EMBL" id="ASA57638.1"/>
    </source>
</evidence>
<gene>
    <name evidence="1" type="ORF">BSQ33_17975</name>
</gene>
<evidence type="ECO:0000313" key="2">
    <source>
        <dbReference type="Proteomes" id="UP000196708"/>
    </source>
</evidence>
<protein>
    <submittedName>
        <fullName evidence="1">Uncharacterized protein</fullName>
    </submittedName>
</protein>
<dbReference type="OrthoDB" id="5910949at2"/>
<proteinExistence type="predicted"/>
<sequence length="71" mass="8189">MDEFLAFREQERIKATLIMYAELKLRHFWVLLLLGKSTWGAFGDAIEIEESDYAPNQQLIILTFPASGTQI</sequence>
<dbReference type="KEGG" id="vga:BSQ33_17975"/>
<dbReference type="EMBL" id="CP018836">
    <property type="protein sequence ID" value="ASA57638.1"/>
    <property type="molecule type" value="Genomic_DNA"/>
</dbReference>
<dbReference type="Proteomes" id="UP000196708">
    <property type="component" value="Chromosome 2"/>
</dbReference>
<dbReference type="AlphaFoldDB" id="A0A1Z2SKD6"/>
<reference evidence="1 2" key="1">
    <citation type="submission" date="2016-12" db="EMBL/GenBank/DDBJ databases">
        <authorList>
            <person name="Song W.-J."/>
            <person name="Kurnit D.M."/>
        </authorList>
    </citation>
    <scope>NUCLEOTIDE SEQUENCE [LARGE SCALE GENOMIC DNA]</scope>
    <source>
        <strain evidence="1 2">ATCC 43942</strain>
    </source>
</reference>
<organism evidence="1 2">
    <name type="scientific">Vibrio gazogenes</name>
    <dbReference type="NCBI Taxonomy" id="687"/>
    <lineage>
        <taxon>Bacteria</taxon>
        <taxon>Pseudomonadati</taxon>
        <taxon>Pseudomonadota</taxon>
        <taxon>Gammaproteobacteria</taxon>
        <taxon>Vibrionales</taxon>
        <taxon>Vibrionaceae</taxon>
        <taxon>Vibrio</taxon>
    </lineage>
</organism>
<accession>A0A1Z2SKD6</accession>